<protein>
    <recommendedName>
        <fullName evidence="3">Sensor histidine kinase</fullName>
    </recommendedName>
</protein>
<reference evidence="1 2" key="1">
    <citation type="submission" date="2021-08" db="EMBL/GenBank/DDBJ databases">
        <title>Comparative Genomics Analysis of the Genus Qipengyuania Reveals Extensive Genetic Diversity and Metabolic Versatility, Including the Description of Fifteen Novel Species.</title>
        <authorList>
            <person name="Liu Y."/>
        </authorList>
    </citation>
    <scope>NUCLEOTIDE SEQUENCE [LARGE SCALE GENOMIC DNA]</scope>
    <source>
        <strain evidence="1 2">YG27</strain>
    </source>
</reference>
<evidence type="ECO:0000313" key="1">
    <source>
        <dbReference type="EMBL" id="MBX7502245.1"/>
    </source>
</evidence>
<sequence length="73" mass="7620">MLAEPVEGKAGFGTTLLTRIVPQMLRGTATRSFADGELTYHLEVPASAVLANPQDTDSAALAARLVDEGFGSD</sequence>
<dbReference type="Proteomes" id="UP000782554">
    <property type="component" value="Unassembled WGS sequence"/>
</dbReference>
<comment type="caution">
    <text evidence="1">The sequence shown here is derived from an EMBL/GenBank/DDBJ whole genome shotgun (WGS) entry which is preliminary data.</text>
</comment>
<keyword evidence="2" id="KW-1185">Reference proteome</keyword>
<dbReference type="RefSeq" id="WP_221603400.1">
    <property type="nucleotide sequence ID" value="NZ_JAIGNU010000002.1"/>
</dbReference>
<dbReference type="EMBL" id="JAIGNU010000002">
    <property type="protein sequence ID" value="MBX7502245.1"/>
    <property type="molecule type" value="Genomic_DNA"/>
</dbReference>
<gene>
    <name evidence="1" type="ORF">K3181_12400</name>
</gene>
<evidence type="ECO:0008006" key="3">
    <source>
        <dbReference type="Google" id="ProtNLM"/>
    </source>
</evidence>
<name>A0ABS7JX54_9SPHN</name>
<proteinExistence type="predicted"/>
<accession>A0ABS7JX54</accession>
<organism evidence="1 2">
    <name type="scientific">Qipengyuania mesophila</name>
    <dbReference type="NCBI Taxonomy" id="2867246"/>
    <lineage>
        <taxon>Bacteria</taxon>
        <taxon>Pseudomonadati</taxon>
        <taxon>Pseudomonadota</taxon>
        <taxon>Alphaproteobacteria</taxon>
        <taxon>Sphingomonadales</taxon>
        <taxon>Erythrobacteraceae</taxon>
        <taxon>Qipengyuania</taxon>
    </lineage>
</organism>
<evidence type="ECO:0000313" key="2">
    <source>
        <dbReference type="Proteomes" id="UP000782554"/>
    </source>
</evidence>